<accession>A0A6J4NQL6</accession>
<evidence type="ECO:0000256" key="1">
    <source>
        <dbReference type="SAM" id="Phobius"/>
    </source>
</evidence>
<feature type="transmembrane region" description="Helical" evidence="1">
    <location>
        <begin position="7"/>
        <end position="30"/>
    </location>
</feature>
<gene>
    <name evidence="2" type="ORF">AVDCRST_MAG01-01-695</name>
</gene>
<keyword evidence="1" id="KW-1133">Transmembrane helix</keyword>
<dbReference type="AlphaFoldDB" id="A0A6J4NQL6"/>
<name>A0A6J4NQL6_9ACTN</name>
<protein>
    <submittedName>
        <fullName evidence="2">Uncharacterized protein</fullName>
    </submittedName>
</protein>
<keyword evidence="1" id="KW-0472">Membrane</keyword>
<proteinExistence type="predicted"/>
<organism evidence="2">
    <name type="scientific">uncultured Rubrobacteraceae bacterium</name>
    <dbReference type="NCBI Taxonomy" id="349277"/>
    <lineage>
        <taxon>Bacteria</taxon>
        <taxon>Bacillati</taxon>
        <taxon>Actinomycetota</taxon>
        <taxon>Rubrobacteria</taxon>
        <taxon>Rubrobacterales</taxon>
        <taxon>Rubrobacteraceae</taxon>
        <taxon>environmental samples</taxon>
    </lineage>
</organism>
<sequence length="111" mass="11832">MVRVATLAVGVAIGAILVGVAVLLLGPWWVPATSELVPPVPRLSSDGPVVRNGVVAIVACGKKRGFEVVSAAPESRTGTWGVERKGECNVYYHHPPDASQREARHQRAQQE</sequence>
<dbReference type="EMBL" id="CADCUW010000111">
    <property type="protein sequence ID" value="CAA9394661.1"/>
    <property type="molecule type" value="Genomic_DNA"/>
</dbReference>
<keyword evidence="1" id="KW-0812">Transmembrane</keyword>
<evidence type="ECO:0000313" key="2">
    <source>
        <dbReference type="EMBL" id="CAA9394661.1"/>
    </source>
</evidence>
<reference evidence="2" key="1">
    <citation type="submission" date="2020-02" db="EMBL/GenBank/DDBJ databases">
        <authorList>
            <person name="Meier V. D."/>
        </authorList>
    </citation>
    <scope>NUCLEOTIDE SEQUENCE</scope>
    <source>
        <strain evidence="2">AVDCRST_MAG01</strain>
    </source>
</reference>